<dbReference type="EMBL" id="FMHW01000003">
    <property type="protein sequence ID" value="SCL43260.1"/>
    <property type="molecule type" value="Genomic_DNA"/>
</dbReference>
<name>A0A1C6TND7_9ACTN</name>
<accession>A0A1C6TND7</accession>
<dbReference type="AlphaFoldDB" id="A0A1C6TND7"/>
<reference evidence="2" key="1">
    <citation type="submission" date="2016-06" db="EMBL/GenBank/DDBJ databases">
        <authorList>
            <person name="Varghese N."/>
            <person name="Submissions Spin"/>
        </authorList>
    </citation>
    <scope>NUCLEOTIDE SEQUENCE [LARGE SCALE GENOMIC DNA]</scope>
    <source>
        <strain evidence="2">DSM 43817</strain>
    </source>
</reference>
<protein>
    <submittedName>
        <fullName evidence="1">Uncharacterized protein</fullName>
    </submittedName>
</protein>
<keyword evidence="2" id="KW-1185">Reference proteome</keyword>
<gene>
    <name evidence="1" type="ORF">GA0074692_6793</name>
</gene>
<organism evidence="1 2">
    <name type="scientific">Micromonospora pallida</name>
    <dbReference type="NCBI Taxonomy" id="145854"/>
    <lineage>
        <taxon>Bacteria</taxon>
        <taxon>Bacillati</taxon>
        <taxon>Actinomycetota</taxon>
        <taxon>Actinomycetes</taxon>
        <taxon>Micromonosporales</taxon>
        <taxon>Micromonosporaceae</taxon>
        <taxon>Micromonospora</taxon>
    </lineage>
</organism>
<dbReference type="OrthoDB" id="4288604at2"/>
<dbReference type="RefSeq" id="WP_091654692.1">
    <property type="nucleotide sequence ID" value="NZ_FMHW01000003.1"/>
</dbReference>
<proteinExistence type="predicted"/>
<evidence type="ECO:0000313" key="2">
    <source>
        <dbReference type="Proteomes" id="UP000198959"/>
    </source>
</evidence>
<evidence type="ECO:0000313" key="1">
    <source>
        <dbReference type="EMBL" id="SCL43260.1"/>
    </source>
</evidence>
<dbReference type="Proteomes" id="UP000198959">
    <property type="component" value="Unassembled WGS sequence"/>
</dbReference>
<dbReference type="STRING" id="145854.GA0074692_6793"/>
<sequence length="183" mass="21082">MYLVYAPEGGEEQRWEYKPGRLRVMEMEAIDRHTGLAYGSDFKVALLKGQTSARRALLWTFLRRQHPTLKYSDVDFYDDELRLERTKSEVEAAITELENVPDGDLSPEDRMAALMVLRQQLAKARRTPGKSGSLAERRHDYAVDIAALLHIPPSEQDRLTVDQFELCCSQVDKAREDMRKHST</sequence>